<name>A0ABQ2RMQ5_9DEIO</name>
<accession>A0ABQ2RMQ5</accession>
<dbReference type="EMBL" id="BMQM01000002">
    <property type="protein sequence ID" value="GGR47849.1"/>
    <property type="molecule type" value="Genomic_DNA"/>
</dbReference>
<reference evidence="2" key="1">
    <citation type="journal article" date="2019" name="Int. J. Syst. Evol. Microbiol.">
        <title>The Global Catalogue of Microorganisms (GCM) 10K type strain sequencing project: providing services to taxonomists for standard genome sequencing and annotation.</title>
        <authorList>
            <consortium name="The Broad Institute Genomics Platform"/>
            <consortium name="The Broad Institute Genome Sequencing Center for Infectious Disease"/>
            <person name="Wu L."/>
            <person name="Ma J."/>
        </authorList>
    </citation>
    <scope>NUCLEOTIDE SEQUENCE [LARGE SCALE GENOMIC DNA]</scope>
    <source>
        <strain evidence="2">JCM 31404</strain>
    </source>
</reference>
<evidence type="ECO:0000313" key="2">
    <source>
        <dbReference type="Proteomes" id="UP000634308"/>
    </source>
</evidence>
<keyword evidence="2" id="KW-1185">Reference proteome</keyword>
<proteinExistence type="predicted"/>
<sequence>MTSPTMVRDSLTRKAAFGTSAKCACMAGSAGAMVAPLMMVSVESSSSVTWVRRSGAAPAAVGGWAEASVAGRVRGADIPTQ</sequence>
<protein>
    <submittedName>
        <fullName evidence="1">Uncharacterized protein</fullName>
    </submittedName>
</protein>
<gene>
    <name evidence="1" type="ORF">GCM10008959_06310</name>
</gene>
<dbReference type="Proteomes" id="UP000634308">
    <property type="component" value="Unassembled WGS sequence"/>
</dbReference>
<comment type="caution">
    <text evidence="1">The sequence shown here is derived from an EMBL/GenBank/DDBJ whole genome shotgun (WGS) entry which is preliminary data.</text>
</comment>
<evidence type="ECO:0000313" key="1">
    <source>
        <dbReference type="EMBL" id="GGR47849.1"/>
    </source>
</evidence>
<organism evidence="1 2">
    <name type="scientific">Deinococcus seoulensis</name>
    <dbReference type="NCBI Taxonomy" id="1837379"/>
    <lineage>
        <taxon>Bacteria</taxon>
        <taxon>Thermotogati</taxon>
        <taxon>Deinococcota</taxon>
        <taxon>Deinococci</taxon>
        <taxon>Deinococcales</taxon>
        <taxon>Deinococcaceae</taxon>
        <taxon>Deinococcus</taxon>
    </lineage>
</organism>